<evidence type="ECO:0000313" key="2">
    <source>
        <dbReference type="WBParaSite" id="ES5_v2.g9239.t1"/>
    </source>
</evidence>
<sequence length="230" mass="26645">MKFKIIRLATKNILLQRQFYVEKLGLKLLNDDQKLFSVKAGETVLEIEENKDLKKIGYYHFCFNIFPSLLEDAAEKFLPSRGIPLVTNGKDQYTEHKDWNAKSVYFYDADENILEFIARYNLKNEFSTNDTSFDIDKHLINISEIGIAVENTQNLVEKLQQNMEVKVWRDYGDAFKAIGDENGLILATKLDRPWIPTTDHPNAALPTEITIEGKGTDFVYSNLYKFKFVN</sequence>
<dbReference type="Proteomes" id="UP000887579">
    <property type="component" value="Unplaced"/>
</dbReference>
<protein>
    <submittedName>
        <fullName evidence="2">VOC domain-containing protein</fullName>
    </submittedName>
</protein>
<organism evidence="1 2">
    <name type="scientific">Panagrolaimus sp. ES5</name>
    <dbReference type="NCBI Taxonomy" id="591445"/>
    <lineage>
        <taxon>Eukaryota</taxon>
        <taxon>Metazoa</taxon>
        <taxon>Ecdysozoa</taxon>
        <taxon>Nematoda</taxon>
        <taxon>Chromadorea</taxon>
        <taxon>Rhabditida</taxon>
        <taxon>Tylenchina</taxon>
        <taxon>Panagrolaimomorpha</taxon>
        <taxon>Panagrolaimoidea</taxon>
        <taxon>Panagrolaimidae</taxon>
        <taxon>Panagrolaimus</taxon>
    </lineage>
</organism>
<proteinExistence type="predicted"/>
<dbReference type="WBParaSite" id="ES5_v2.g9239.t1">
    <property type="protein sequence ID" value="ES5_v2.g9239.t1"/>
    <property type="gene ID" value="ES5_v2.g9239"/>
</dbReference>
<reference evidence="2" key="1">
    <citation type="submission" date="2022-11" db="UniProtKB">
        <authorList>
            <consortium name="WormBaseParasite"/>
        </authorList>
    </citation>
    <scope>IDENTIFICATION</scope>
</reference>
<name>A0AC34GWI0_9BILA</name>
<evidence type="ECO:0000313" key="1">
    <source>
        <dbReference type="Proteomes" id="UP000887579"/>
    </source>
</evidence>
<accession>A0AC34GWI0</accession>